<name>A0A6H5GYI5_9HEMI</name>
<feature type="compositionally biased region" description="Basic and acidic residues" evidence="1">
    <location>
        <begin position="1"/>
        <end position="16"/>
    </location>
</feature>
<accession>A0A6H5GYI5</accession>
<evidence type="ECO:0000313" key="2">
    <source>
        <dbReference type="EMBL" id="CAB0008216.1"/>
    </source>
</evidence>
<feature type="region of interest" description="Disordered" evidence="1">
    <location>
        <begin position="1"/>
        <end position="45"/>
    </location>
</feature>
<organism evidence="2 3">
    <name type="scientific">Nesidiocoris tenuis</name>
    <dbReference type="NCBI Taxonomy" id="355587"/>
    <lineage>
        <taxon>Eukaryota</taxon>
        <taxon>Metazoa</taxon>
        <taxon>Ecdysozoa</taxon>
        <taxon>Arthropoda</taxon>
        <taxon>Hexapoda</taxon>
        <taxon>Insecta</taxon>
        <taxon>Pterygota</taxon>
        <taxon>Neoptera</taxon>
        <taxon>Paraneoptera</taxon>
        <taxon>Hemiptera</taxon>
        <taxon>Heteroptera</taxon>
        <taxon>Panheteroptera</taxon>
        <taxon>Cimicomorpha</taxon>
        <taxon>Miridae</taxon>
        <taxon>Dicyphina</taxon>
        <taxon>Nesidiocoris</taxon>
    </lineage>
</organism>
<gene>
    <name evidence="2" type="ORF">NTEN_LOCUS13462</name>
</gene>
<keyword evidence="3" id="KW-1185">Reference proteome</keyword>
<dbReference type="AlphaFoldDB" id="A0A6H5GYI5"/>
<evidence type="ECO:0000313" key="3">
    <source>
        <dbReference type="Proteomes" id="UP000479000"/>
    </source>
</evidence>
<reference evidence="2 3" key="1">
    <citation type="submission" date="2020-02" db="EMBL/GenBank/DDBJ databases">
        <authorList>
            <person name="Ferguson B K."/>
        </authorList>
    </citation>
    <scope>NUCLEOTIDE SEQUENCE [LARGE SCALE GENOMIC DNA]</scope>
</reference>
<sequence>MSKKWHNEKNANERENRHPKKAAARPCVRFNEHSPSRASRSKTHRLRYRLKVKITITTKQGEDLETADRWKSSKPKKHYRSVAKKNSKIRSEAKFRRGSSSGPLDPLPTTCTRVEG</sequence>
<dbReference type="EMBL" id="CADCXU010020269">
    <property type="protein sequence ID" value="CAB0008216.1"/>
    <property type="molecule type" value="Genomic_DNA"/>
</dbReference>
<feature type="compositionally biased region" description="Basic residues" evidence="1">
    <location>
        <begin position="72"/>
        <end position="88"/>
    </location>
</feature>
<dbReference type="Proteomes" id="UP000479000">
    <property type="component" value="Unassembled WGS sequence"/>
</dbReference>
<feature type="non-terminal residue" evidence="2">
    <location>
        <position position="116"/>
    </location>
</feature>
<feature type="region of interest" description="Disordered" evidence="1">
    <location>
        <begin position="67"/>
        <end position="116"/>
    </location>
</feature>
<proteinExistence type="predicted"/>
<protein>
    <submittedName>
        <fullName evidence="2">Uncharacterized protein</fullName>
    </submittedName>
</protein>
<evidence type="ECO:0000256" key="1">
    <source>
        <dbReference type="SAM" id="MobiDB-lite"/>
    </source>
</evidence>